<dbReference type="InterPro" id="IPR010035">
    <property type="entry name" value="Thi_S"/>
</dbReference>
<evidence type="ECO:0000313" key="1">
    <source>
        <dbReference type="EMBL" id="TQM61458.1"/>
    </source>
</evidence>
<dbReference type="EMBL" id="VFPN01000003">
    <property type="protein sequence ID" value="TQM61458.1"/>
    <property type="molecule type" value="Genomic_DNA"/>
</dbReference>
<gene>
    <name evidence="1" type="ORF">FB466_2412</name>
</gene>
<protein>
    <submittedName>
        <fullName evidence="1">Sulfur carrier protein ThiS</fullName>
    </submittedName>
</protein>
<sequence length="80" mass="8529">MTPSPDLFSVNGLDRPWREGQALDDIILTFVNPEVAARPDVVPGGIAAAINDVVVPRSRWSVTHPVVGDRVEILTAVQGG</sequence>
<accession>A0A543HT22</accession>
<dbReference type="InterPro" id="IPR012675">
    <property type="entry name" value="Beta-grasp_dom_sf"/>
</dbReference>
<dbReference type="InterPro" id="IPR016155">
    <property type="entry name" value="Mopterin_synth/thiamin_S_b"/>
</dbReference>
<comment type="caution">
    <text evidence="1">The sequence shown here is derived from an EMBL/GenBank/DDBJ whole genome shotgun (WGS) entry which is preliminary data.</text>
</comment>
<reference evidence="1 2" key="1">
    <citation type="submission" date="2019-06" db="EMBL/GenBank/DDBJ databases">
        <title>Sequencing the genomes of 1000 actinobacteria strains.</title>
        <authorList>
            <person name="Klenk H.-P."/>
        </authorList>
    </citation>
    <scope>NUCLEOTIDE SEQUENCE [LARGE SCALE GENOMIC DNA]</scope>
    <source>
        <strain evidence="1 2">DSM 18031</strain>
    </source>
</reference>
<dbReference type="Gene3D" id="3.10.20.30">
    <property type="match status" value="1"/>
</dbReference>
<dbReference type="SUPFAM" id="SSF54285">
    <property type="entry name" value="MoaD/ThiS"/>
    <property type="match status" value="1"/>
</dbReference>
<dbReference type="CDD" id="cd00565">
    <property type="entry name" value="Ubl_ThiS"/>
    <property type="match status" value="1"/>
</dbReference>
<proteinExistence type="predicted"/>
<name>A0A543HT22_9MICO</name>
<keyword evidence="2" id="KW-1185">Reference proteome</keyword>
<dbReference type="OrthoDB" id="163636at2"/>
<organism evidence="1 2">
    <name type="scientific">Klugiella xanthotipulae</name>
    <dbReference type="NCBI Taxonomy" id="244735"/>
    <lineage>
        <taxon>Bacteria</taxon>
        <taxon>Bacillati</taxon>
        <taxon>Actinomycetota</taxon>
        <taxon>Actinomycetes</taxon>
        <taxon>Micrococcales</taxon>
        <taxon>Microbacteriaceae</taxon>
        <taxon>Klugiella</taxon>
    </lineage>
</organism>
<dbReference type="AlphaFoldDB" id="A0A543HT22"/>
<dbReference type="NCBIfam" id="TIGR01683">
    <property type="entry name" value="thiS"/>
    <property type="match status" value="1"/>
</dbReference>
<dbReference type="Pfam" id="PF02597">
    <property type="entry name" value="ThiS"/>
    <property type="match status" value="1"/>
</dbReference>
<dbReference type="Proteomes" id="UP000318331">
    <property type="component" value="Unassembled WGS sequence"/>
</dbReference>
<evidence type="ECO:0000313" key="2">
    <source>
        <dbReference type="Proteomes" id="UP000318331"/>
    </source>
</evidence>
<dbReference type="InterPro" id="IPR003749">
    <property type="entry name" value="ThiS/MoaD-like"/>
</dbReference>